<evidence type="ECO:0000256" key="4">
    <source>
        <dbReference type="ARBA" id="ARBA00022490"/>
    </source>
</evidence>
<keyword evidence="7" id="KW-0464">Manganese</keyword>
<dbReference type="EMBL" id="PFLX01000039">
    <property type="protein sequence ID" value="PIY90795.1"/>
    <property type="molecule type" value="Genomic_DNA"/>
</dbReference>
<comment type="pathway">
    <text evidence="1">Isoprenoid biosynthesis; dimethylallyl diphosphate biosynthesis; dimethylallyl diphosphate from isopentenyl diphosphate: step 1/1.</text>
</comment>
<evidence type="ECO:0000259" key="11">
    <source>
        <dbReference type="PROSITE" id="PS51462"/>
    </source>
</evidence>
<dbReference type="PIRSF" id="PIRSF018427">
    <property type="entry name" value="Isopntndiph_ism"/>
    <property type="match status" value="1"/>
</dbReference>
<keyword evidence="4" id="KW-0963">Cytoplasm</keyword>
<keyword evidence="6" id="KW-0460">Magnesium</keyword>
<evidence type="ECO:0000313" key="13">
    <source>
        <dbReference type="Proteomes" id="UP000230055"/>
    </source>
</evidence>
<dbReference type="CDD" id="cd02885">
    <property type="entry name" value="NUDIX_IPP_Isomerase"/>
    <property type="match status" value="1"/>
</dbReference>
<dbReference type="NCBIfam" id="NF002995">
    <property type="entry name" value="PRK03759.1"/>
    <property type="match status" value="1"/>
</dbReference>
<evidence type="ECO:0000256" key="8">
    <source>
        <dbReference type="ARBA" id="ARBA00023229"/>
    </source>
</evidence>
<dbReference type="Pfam" id="PF00293">
    <property type="entry name" value="NUDIX"/>
    <property type="match status" value="1"/>
</dbReference>
<dbReference type="EC" id="5.3.3.2" evidence="3 10"/>
<evidence type="ECO:0000256" key="7">
    <source>
        <dbReference type="ARBA" id="ARBA00023211"/>
    </source>
</evidence>
<dbReference type="GO" id="GO:0005737">
    <property type="term" value="C:cytoplasm"/>
    <property type="evidence" value="ECO:0007669"/>
    <property type="project" value="TreeGrafter"/>
</dbReference>
<dbReference type="Proteomes" id="UP000230055">
    <property type="component" value="Unassembled WGS sequence"/>
</dbReference>
<accession>A0A2M7R820</accession>
<comment type="caution">
    <text evidence="12">The sequence shown here is derived from an EMBL/GenBank/DDBJ whole genome shotgun (WGS) entry which is preliminary data.</text>
</comment>
<dbReference type="PROSITE" id="PS51462">
    <property type="entry name" value="NUDIX"/>
    <property type="match status" value="1"/>
</dbReference>
<feature type="domain" description="Nudix hydrolase" evidence="11">
    <location>
        <begin position="27"/>
        <end position="158"/>
    </location>
</feature>
<evidence type="ECO:0000256" key="10">
    <source>
        <dbReference type="NCBIfam" id="TIGR02150"/>
    </source>
</evidence>
<dbReference type="InterPro" id="IPR011876">
    <property type="entry name" value="IsopentenylPP_isomerase_typ1"/>
</dbReference>
<keyword evidence="8" id="KW-0414">Isoprene biosynthesis</keyword>
<gene>
    <name evidence="12" type="ORF">COY72_01555</name>
</gene>
<evidence type="ECO:0000256" key="3">
    <source>
        <dbReference type="ARBA" id="ARBA00012057"/>
    </source>
</evidence>
<dbReference type="PANTHER" id="PTHR10885">
    <property type="entry name" value="ISOPENTENYL-DIPHOSPHATE DELTA-ISOMERASE"/>
    <property type="match status" value="1"/>
</dbReference>
<dbReference type="InterPro" id="IPR015797">
    <property type="entry name" value="NUDIX_hydrolase-like_dom_sf"/>
</dbReference>
<keyword evidence="5" id="KW-0479">Metal-binding</keyword>
<dbReference type="NCBIfam" id="TIGR02150">
    <property type="entry name" value="IPP_isom_1"/>
    <property type="match status" value="1"/>
</dbReference>
<sequence length="167" mass="19943">MEEVILVNKKDEQIGTGEKLKVHREGKLHRCFSILIFNSEGELLIQQRAKSKYHSPGLWSNTCCSHPRPGEDLKTATKRRLKEEMGIKCDLKEIFSFIYRAKSGKWIEHEFDHVFVGKFDSNPKLNKKEVQDFKWINLQELKKDLKEHPRKYTFWFKRILELYGKEF</sequence>
<evidence type="ECO:0000256" key="2">
    <source>
        <dbReference type="ARBA" id="ARBA00007579"/>
    </source>
</evidence>
<dbReference type="GO" id="GO:0009240">
    <property type="term" value="P:isopentenyl diphosphate biosynthetic process"/>
    <property type="evidence" value="ECO:0007669"/>
    <property type="project" value="TreeGrafter"/>
</dbReference>
<proteinExistence type="inferred from homology"/>
<organism evidence="12 13">
    <name type="scientific">Candidatus Nealsonbacteria bacterium CG_4_10_14_0_8_um_filter_35_10</name>
    <dbReference type="NCBI Taxonomy" id="1974683"/>
    <lineage>
        <taxon>Bacteria</taxon>
        <taxon>Candidatus Nealsoniibacteriota</taxon>
    </lineage>
</organism>
<dbReference type="UniPathway" id="UPA00059">
    <property type="reaction ID" value="UER00104"/>
</dbReference>
<evidence type="ECO:0000256" key="9">
    <source>
        <dbReference type="ARBA" id="ARBA00023235"/>
    </source>
</evidence>
<evidence type="ECO:0000256" key="6">
    <source>
        <dbReference type="ARBA" id="ARBA00022842"/>
    </source>
</evidence>
<dbReference type="InterPro" id="IPR000086">
    <property type="entry name" value="NUDIX_hydrolase_dom"/>
</dbReference>
<dbReference type="GO" id="GO:0004452">
    <property type="term" value="F:isopentenyl-diphosphate delta-isomerase activity"/>
    <property type="evidence" value="ECO:0007669"/>
    <property type="project" value="UniProtKB-UniRule"/>
</dbReference>
<reference evidence="13" key="1">
    <citation type="submission" date="2017-09" db="EMBL/GenBank/DDBJ databases">
        <title>Depth-based differentiation of microbial function through sediment-hosted aquifers and enrichment of novel symbionts in the deep terrestrial subsurface.</title>
        <authorList>
            <person name="Probst A.J."/>
            <person name="Ladd B."/>
            <person name="Jarett J.K."/>
            <person name="Geller-Mcgrath D.E."/>
            <person name="Sieber C.M.K."/>
            <person name="Emerson J.B."/>
            <person name="Anantharaman K."/>
            <person name="Thomas B.C."/>
            <person name="Malmstrom R."/>
            <person name="Stieglmeier M."/>
            <person name="Klingl A."/>
            <person name="Woyke T."/>
            <person name="Ryan C.M."/>
            <person name="Banfield J.F."/>
        </authorList>
    </citation>
    <scope>NUCLEOTIDE SEQUENCE [LARGE SCALE GENOMIC DNA]</scope>
</reference>
<keyword evidence="9 12" id="KW-0413">Isomerase</keyword>
<dbReference type="HAMAP" id="MF_00202">
    <property type="entry name" value="Idi"/>
    <property type="match status" value="1"/>
</dbReference>
<dbReference type="SUPFAM" id="SSF55811">
    <property type="entry name" value="Nudix"/>
    <property type="match status" value="1"/>
</dbReference>
<comment type="similarity">
    <text evidence="2">Belongs to the IPP isomerase type 1 family.</text>
</comment>
<dbReference type="GO" id="GO:0050992">
    <property type="term" value="P:dimethylallyl diphosphate biosynthetic process"/>
    <property type="evidence" value="ECO:0007669"/>
    <property type="project" value="UniProtKB-UniPathway"/>
</dbReference>
<dbReference type="AlphaFoldDB" id="A0A2M7R820"/>
<name>A0A2M7R820_9BACT</name>
<dbReference type="Gene3D" id="3.90.79.10">
    <property type="entry name" value="Nucleoside Triphosphate Pyrophosphohydrolase"/>
    <property type="match status" value="1"/>
</dbReference>
<evidence type="ECO:0000313" key="12">
    <source>
        <dbReference type="EMBL" id="PIY90795.1"/>
    </source>
</evidence>
<evidence type="ECO:0000256" key="1">
    <source>
        <dbReference type="ARBA" id="ARBA00004826"/>
    </source>
</evidence>
<protein>
    <recommendedName>
        <fullName evidence="3 10">Isopentenyl-diphosphate delta-isomerase</fullName>
        <ecNumber evidence="3 10">5.3.3.2</ecNumber>
    </recommendedName>
</protein>
<dbReference type="GO" id="GO:0046872">
    <property type="term" value="F:metal ion binding"/>
    <property type="evidence" value="ECO:0007669"/>
    <property type="project" value="UniProtKB-KW"/>
</dbReference>
<dbReference type="InterPro" id="IPR056375">
    <property type="entry name" value="Idi_bact"/>
</dbReference>
<evidence type="ECO:0000256" key="5">
    <source>
        <dbReference type="ARBA" id="ARBA00022723"/>
    </source>
</evidence>
<dbReference type="PANTHER" id="PTHR10885:SF0">
    <property type="entry name" value="ISOPENTENYL-DIPHOSPHATE DELTA-ISOMERASE"/>
    <property type="match status" value="1"/>
</dbReference>